<name>A0A2P8PUZ9_9ACTN</name>
<dbReference type="PANTHER" id="PTHR24567:SF74">
    <property type="entry name" value="HTH-TYPE TRANSCRIPTIONAL REGULATOR ARCR"/>
    <property type="match status" value="1"/>
</dbReference>
<dbReference type="EMBL" id="PYBJ01000035">
    <property type="protein sequence ID" value="PSM37821.1"/>
    <property type="molecule type" value="Genomic_DNA"/>
</dbReference>
<keyword evidence="1" id="KW-0805">Transcription regulation</keyword>
<dbReference type="GO" id="GO:0005829">
    <property type="term" value="C:cytosol"/>
    <property type="evidence" value="ECO:0007669"/>
    <property type="project" value="TreeGrafter"/>
</dbReference>
<dbReference type="InterPro" id="IPR000595">
    <property type="entry name" value="cNMP-bd_dom"/>
</dbReference>
<dbReference type="Pfam" id="PF13545">
    <property type="entry name" value="HTH_Crp_2"/>
    <property type="match status" value="1"/>
</dbReference>
<dbReference type="GO" id="GO:0003677">
    <property type="term" value="F:DNA binding"/>
    <property type="evidence" value="ECO:0007669"/>
    <property type="project" value="UniProtKB-KW"/>
</dbReference>
<keyword evidence="7" id="KW-1185">Reference proteome</keyword>
<dbReference type="Proteomes" id="UP000240429">
    <property type="component" value="Unassembled WGS sequence"/>
</dbReference>
<dbReference type="CDD" id="cd00038">
    <property type="entry name" value="CAP_ED"/>
    <property type="match status" value="1"/>
</dbReference>
<dbReference type="InterPro" id="IPR012318">
    <property type="entry name" value="HTH_CRP"/>
</dbReference>
<feature type="domain" description="Cyclic nucleotide-binding" evidence="4">
    <location>
        <begin position="40"/>
        <end position="160"/>
    </location>
</feature>
<dbReference type="PROSITE" id="PS50042">
    <property type="entry name" value="CNMP_BINDING_3"/>
    <property type="match status" value="1"/>
</dbReference>
<evidence type="ECO:0000259" key="5">
    <source>
        <dbReference type="PROSITE" id="PS51063"/>
    </source>
</evidence>
<dbReference type="SUPFAM" id="SSF51206">
    <property type="entry name" value="cAMP-binding domain-like"/>
    <property type="match status" value="1"/>
</dbReference>
<dbReference type="OrthoDB" id="41390at2"/>
<evidence type="ECO:0000313" key="7">
    <source>
        <dbReference type="Proteomes" id="UP000240429"/>
    </source>
</evidence>
<evidence type="ECO:0000256" key="2">
    <source>
        <dbReference type="ARBA" id="ARBA00023125"/>
    </source>
</evidence>
<dbReference type="Pfam" id="PF00027">
    <property type="entry name" value="cNMP_binding"/>
    <property type="match status" value="1"/>
</dbReference>
<reference evidence="6 7" key="1">
    <citation type="submission" date="2018-03" db="EMBL/GenBank/DDBJ databases">
        <title>Streptomyces dioscori sp. nov., a novel endophytic actinobacterium isolated from bulbil of Dioscorea bulbifera L.</title>
        <authorList>
            <person name="Zhikuan W."/>
        </authorList>
    </citation>
    <scope>NUCLEOTIDE SEQUENCE [LARGE SCALE GENOMIC DNA]</scope>
    <source>
        <strain evidence="6 7">A217</strain>
    </source>
</reference>
<keyword evidence="3" id="KW-0804">Transcription</keyword>
<evidence type="ECO:0000313" key="6">
    <source>
        <dbReference type="EMBL" id="PSM37821.1"/>
    </source>
</evidence>
<keyword evidence="2" id="KW-0238">DNA-binding</keyword>
<dbReference type="AlphaFoldDB" id="A0A2P8PUZ9"/>
<evidence type="ECO:0000259" key="4">
    <source>
        <dbReference type="PROSITE" id="PS50042"/>
    </source>
</evidence>
<dbReference type="PANTHER" id="PTHR24567">
    <property type="entry name" value="CRP FAMILY TRANSCRIPTIONAL REGULATORY PROTEIN"/>
    <property type="match status" value="1"/>
</dbReference>
<dbReference type="SMART" id="SM00419">
    <property type="entry name" value="HTH_CRP"/>
    <property type="match status" value="1"/>
</dbReference>
<dbReference type="InterPro" id="IPR036388">
    <property type="entry name" value="WH-like_DNA-bd_sf"/>
</dbReference>
<gene>
    <name evidence="6" type="ORF">C6Y14_40025</name>
</gene>
<organism evidence="6 7">
    <name type="scientific">Streptomyces dioscori</name>
    <dbReference type="NCBI Taxonomy" id="2109333"/>
    <lineage>
        <taxon>Bacteria</taxon>
        <taxon>Bacillati</taxon>
        <taxon>Actinomycetota</taxon>
        <taxon>Actinomycetes</taxon>
        <taxon>Kitasatosporales</taxon>
        <taxon>Streptomycetaceae</taxon>
        <taxon>Streptomyces</taxon>
        <taxon>Streptomyces aurantiacus group</taxon>
    </lineage>
</organism>
<dbReference type="SMART" id="SM00100">
    <property type="entry name" value="cNMP"/>
    <property type="match status" value="1"/>
</dbReference>
<accession>A0A2P8PUZ9</accession>
<comment type="caution">
    <text evidence="6">The sequence shown here is derived from an EMBL/GenBank/DDBJ whole genome shotgun (WGS) entry which is preliminary data.</text>
</comment>
<dbReference type="InterPro" id="IPR018490">
    <property type="entry name" value="cNMP-bd_dom_sf"/>
</dbReference>
<dbReference type="Gene3D" id="2.60.120.10">
    <property type="entry name" value="Jelly Rolls"/>
    <property type="match status" value="1"/>
</dbReference>
<protein>
    <submittedName>
        <fullName evidence="6">Crp/Fnr family transcriptional regulator</fullName>
    </submittedName>
</protein>
<dbReference type="SUPFAM" id="SSF46785">
    <property type="entry name" value="Winged helix' DNA-binding domain"/>
    <property type="match status" value="1"/>
</dbReference>
<evidence type="ECO:0000256" key="1">
    <source>
        <dbReference type="ARBA" id="ARBA00023015"/>
    </source>
</evidence>
<dbReference type="InterPro" id="IPR036390">
    <property type="entry name" value="WH_DNA-bd_sf"/>
</dbReference>
<dbReference type="InterPro" id="IPR014710">
    <property type="entry name" value="RmlC-like_jellyroll"/>
</dbReference>
<proteinExistence type="predicted"/>
<dbReference type="GO" id="GO:0003700">
    <property type="term" value="F:DNA-binding transcription factor activity"/>
    <property type="evidence" value="ECO:0007669"/>
    <property type="project" value="TreeGrafter"/>
</dbReference>
<dbReference type="InterPro" id="IPR050397">
    <property type="entry name" value="Env_Response_Regulators"/>
</dbReference>
<feature type="domain" description="HTH crp-type" evidence="5">
    <location>
        <begin position="173"/>
        <end position="248"/>
    </location>
</feature>
<evidence type="ECO:0000256" key="3">
    <source>
        <dbReference type="ARBA" id="ARBA00023163"/>
    </source>
</evidence>
<dbReference type="PROSITE" id="PS51063">
    <property type="entry name" value="HTH_CRP_2"/>
    <property type="match status" value="1"/>
</dbReference>
<sequence>MGQAPTSAAIADARHRRLRVCRSSVAAGLRTVTLRRTTTFWEVLEPSDQDALRRAAIHTSLPADEQFLAQGEETDHLVVLLNGWVKVVAQSHAGYRALLALRGPGELLGEQAGLERRRRSASLHTATSVELLHLPARRFHAIAHGNVRVAGALQQTLSQRLREADLQRTGITEPVPTRLAALLLDLAERCGYSEPDGTGRRIALPLSQDDLAGLILSSRRTVSRVLEQWRGQGWIVTGRQSLLIRSVDQLKAQAFGD</sequence>
<dbReference type="Gene3D" id="1.10.10.10">
    <property type="entry name" value="Winged helix-like DNA-binding domain superfamily/Winged helix DNA-binding domain"/>
    <property type="match status" value="1"/>
</dbReference>